<dbReference type="AlphaFoldDB" id="A0A7U4PBJ9"/>
<dbReference type="Proteomes" id="UP000594943">
    <property type="component" value="Chromosome 2"/>
</dbReference>
<accession>A0A7U4PBJ9</accession>
<accession>A0A7T2U4T4</accession>
<organism evidence="1 2">
    <name type="scientific">Burkholderia humptydooensis</name>
    <dbReference type="NCBI Taxonomy" id="430531"/>
    <lineage>
        <taxon>Bacteria</taxon>
        <taxon>Pseudomonadati</taxon>
        <taxon>Pseudomonadota</taxon>
        <taxon>Betaproteobacteria</taxon>
        <taxon>Burkholderiales</taxon>
        <taxon>Burkholderiaceae</taxon>
        <taxon>Burkholderia</taxon>
        <taxon>pseudomallei group</taxon>
    </lineage>
</organism>
<sequence length="286" mass="31918">MNWAHDTLQDDLASYVRERTQRIVWTNMQLGPAGSPRPDVYAVPLSFSRFTPLAYEVKVSVADFRRDVAAGKWQSYLRYASGVTFAVPAGLIGKADVPDGCGLLARADDGWRTLKAPTLRPIDSLPRDAWIKLLIDGMERERERVSAHRRAEYAVTLEVERRVGADVAKLIRDRDLARVRYERATRNLETAAADADREYREHMQHARERAERDAARLDEARSELAAALGLMPAASVSEIIRAARDAADRLSESREIARLSRTIDSVSRALELARAEVPAIAGRTAA</sequence>
<evidence type="ECO:0000313" key="2">
    <source>
        <dbReference type="Proteomes" id="UP000594943"/>
    </source>
</evidence>
<dbReference type="KEGG" id="bhg:I6G56_26665"/>
<proteinExistence type="predicted"/>
<name>A0A7U4PBJ9_9BURK</name>
<protein>
    <submittedName>
        <fullName evidence="1">Uncharacterized protein</fullName>
    </submittedName>
</protein>
<reference evidence="1 2" key="1">
    <citation type="submission" date="2020-12" db="EMBL/GenBank/DDBJ databases">
        <title>FDA dAtabase for Regulatory Grade micrObial Sequences (FDA-ARGOS): Supporting development and validation of Infectious Disease Dx tests.</title>
        <authorList>
            <person name="Nelson B."/>
            <person name="Plummer A."/>
            <person name="Tallon L."/>
            <person name="Sadzewicz L."/>
            <person name="Zhao X."/>
            <person name="Boylan J."/>
            <person name="Ott S."/>
            <person name="Bowen H."/>
            <person name="Vavikolanu K."/>
            <person name="Mehta A."/>
            <person name="Aluvathingal J."/>
            <person name="Nadendla S."/>
            <person name="Myers T."/>
            <person name="Yan Y."/>
            <person name="Sichtig H."/>
        </authorList>
    </citation>
    <scope>NUCLEOTIDE SEQUENCE [LARGE SCALE GENOMIC DNA]</scope>
    <source>
        <strain evidence="1 2">FDAARGOS_899</strain>
    </source>
</reference>
<dbReference type="RefSeq" id="WP_009916892.1">
    <property type="nucleotide sequence ID" value="NZ_CP013382.1"/>
</dbReference>
<evidence type="ECO:0000313" key="1">
    <source>
        <dbReference type="EMBL" id="QPS45728.1"/>
    </source>
</evidence>
<gene>
    <name evidence="1" type="ORF">I6G56_26665</name>
</gene>
<dbReference type="EMBL" id="CP065687">
    <property type="protein sequence ID" value="QPS45728.1"/>
    <property type="molecule type" value="Genomic_DNA"/>
</dbReference>